<feature type="disulfide bond" evidence="1">
    <location>
        <begin position="151"/>
        <end position="173"/>
    </location>
</feature>
<dbReference type="PROSITE" id="PS51864">
    <property type="entry name" value="ASTACIN"/>
    <property type="match status" value="1"/>
</dbReference>
<dbReference type="Proteomes" id="UP000663852">
    <property type="component" value="Unassembled WGS sequence"/>
</dbReference>
<dbReference type="SMART" id="SM00235">
    <property type="entry name" value="ZnMc"/>
    <property type="match status" value="1"/>
</dbReference>
<feature type="chain" id="PRO_5033095074" description="Metalloendopeptidase" evidence="2">
    <location>
        <begin position="21"/>
        <end position="287"/>
    </location>
</feature>
<dbReference type="EMBL" id="CAJNOJ010000954">
    <property type="protein sequence ID" value="CAF1535558.1"/>
    <property type="molecule type" value="Genomic_DNA"/>
</dbReference>
<dbReference type="PRINTS" id="PR00480">
    <property type="entry name" value="ASTACIN"/>
</dbReference>
<proteinExistence type="predicted"/>
<dbReference type="EC" id="3.4.24.-" evidence="2"/>
<feature type="binding site" evidence="1">
    <location>
        <position position="185"/>
    </location>
    <ligand>
        <name>Zn(2+)</name>
        <dbReference type="ChEBI" id="CHEBI:29105"/>
        <note>catalytic</note>
    </ligand>
</feature>
<keyword evidence="2" id="KW-0732">Signal</keyword>
<feature type="active site" evidence="1">
    <location>
        <position position="182"/>
    </location>
</feature>
<evidence type="ECO:0000313" key="4">
    <source>
        <dbReference type="EMBL" id="CAF1535558.1"/>
    </source>
</evidence>
<keyword evidence="1 2" id="KW-0645">Protease</keyword>
<keyword evidence="1 2" id="KW-0482">Metalloprotease</keyword>
<reference evidence="4" key="1">
    <citation type="submission" date="2021-02" db="EMBL/GenBank/DDBJ databases">
        <authorList>
            <person name="Nowell W R."/>
        </authorList>
    </citation>
    <scope>NUCLEOTIDE SEQUENCE</scope>
</reference>
<evidence type="ECO:0000313" key="5">
    <source>
        <dbReference type="Proteomes" id="UP000663852"/>
    </source>
</evidence>
<sequence>MEHKIVILLAVVHLFGSTFGYVHDYHLSDVVDVTLSKSTSNNITELQTAPIITAANPFGLPGISENTRKDIIIVDGDVASPVGQARTLFKSTQRWPRGIVPVELDNAYSNNQKNIILTAMSKISQATNNCIRFVWRGNNPYWLRIHPGNGCWSYLGKIVNNGRQDLSLQNPACVHEGTVIHELLHALGHVHEHNRPDRDAWVRINWGNISPGTQSNFNKYSAGEVDTFNYPYDYGSIMHYHSTAFSKNGHRTIETIRPGFENYVNSIGRSGRLAGWDIEKLKKRYGC</sequence>
<evidence type="ECO:0000256" key="1">
    <source>
        <dbReference type="PROSITE-ProRule" id="PRU01211"/>
    </source>
</evidence>
<keyword evidence="1" id="KW-1015">Disulfide bond</keyword>
<dbReference type="OrthoDB" id="291007at2759"/>
<accession>A0A815VGR1</accession>
<gene>
    <name evidence="4" type="ORF">EDS130_LOCUS44915</name>
</gene>
<name>A0A815VGR1_ADIRI</name>
<dbReference type="SUPFAM" id="SSF55486">
    <property type="entry name" value="Metalloproteases ('zincins'), catalytic domain"/>
    <property type="match status" value="1"/>
</dbReference>
<dbReference type="GO" id="GO:0008270">
    <property type="term" value="F:zinc ion binding"/>
    <property type="evidence" value="ECO:0007669"/>
    <property type="project" value="UniProtKB-UniRule"/>
</dbReference>
<dbReference type="InterPro" id="IPR024079">
    <property type="entry name" value="MetalloPept_cat_dom_sf"/>
</dbReference>
<comment type="caution">
    <text evidence="4">The sequence shown here is derived from an EMBL/GenBank/DDBJ whole genome shotgun (WGS) entry which is preliminary data.</text>
</comment>
<keyword evidence="1 2" id="KW-0479">Metal-binding</keyword>
<keyword evidence="1 2" id="KW-0378">Hydrolase</keyword>
<comment type="cofactor">
    <cofactor evidence="1 2">
        <name>Zn(2+)</name>
        <dbReference type="ChEBI" id="CHEBI:29105"/>
    </cofactor>
    <text evidence="1 2">Binds 1 zinc ion per subunit.</text>
</comment>
<feature type="domain" description="Peptidase M12A" evidence="3">
    <location>
        <begin position="85"/>
        <end position="287"/>
    </location>
</feature>
<dbReference type="PANTHER" id="PTHR10127:SF883">
    <property type="entry name" value="ZINC METALLOPROTEINASE NAS-8"/>
    <property type="match status" value="1"/>
</dbReference>
<dbReference type="PANTHER" id="PTHR10127">
    <property type="entry name" value="DISCOIDIN, CUB, EGF, LAMININ , AND ZINC METALLOPROTEASE DOMAIN CONTAINING"/>
    <property type="match status" value="1"/>
</dbReference>
<evidence type="ECO:0000259" key="3">
    <source>
        <dbReference type="PROSITE" id="PS51864"/>
    </source>
</evidence>
<dbReference type="GO" id="GO:0006508">
    <property type="term" value="P:proteolysis"/>
    <property type="evidence" value="ECO:0007669"/>
    <property type="project" value="UniProtKB-KW"/>
</dbReference>
<dbReference type="CDD" id="cd04280">
    <property type="entry name" value="ZnMc_astacin_like"/>
    <property type="match status" value="1"/>
</dbReference>
<feature type="signal peptide" evidence="2">
    <location>
        <begin position="1"/>
        <end position="20"/>
    </location>
</feature>
<protein>
    <recommendedName>
        <fullName evidence="2">Metalloendopeptidase</fullName>
        <ecNumber evidence="2">3.4.24.-</ecNumber>
    </recommendedName>
</protein>
<dbReference type="InterPro" id="IPR006026">
    <property type="entry name" value="Peptidase_Metallo"/>
</dbReference>
<dbReference type="Pfam" id="PF01400">
    <property type="entry name" value="Astacin"/>
    <property type="match status" value="1"/>
</dbReference>
<dbReference type="InterPro" id="IPR034035">
    <property type="entry name" value="Astacin-like_dom"/>
</dbReference>
<comment type="caution">
    <text evidence="1">Lacks conserved residue(s) required for the propagation of feature annotation.</text>
</comment>
<feature type="binding site" evidence="1">
    <location>
        <position position="181"/>
    </location>
    <ligand>
        <name>Zn(2+)</name>
        <dbReference type="ChEBI" id="CHEBI:29105"/>
        <note>catalytic</note>
    </ligand>
</feature>
<dbReference type="InterPro" id="IPR001506">
    <property type="entry name" value="Peptidase_M12A"/>
</dbReference>
<keyword evidence="1 2" id="KW-0862">Zinc</keyword>
<feature type="binding site" evidence="1">
    <location>
        <position position="191"/>
    </location>
    <ligand>
        <name>Zn(2+)</name>
        <dbReference type="ChEBI" id="CHEBI:29105"/>
        <note>catalytic</note>
    </ligand>
</feature>
<evidence type="ECO:0000256" key="2">
    <source>
        <dbReference type="RuleBase" id="RU361183"/>
    </source>
</evidence>
<organism evidence="4 5">
    <name type="scientific">Adineta ricciae</name>
    <name type="common">Rotifer</name>
    <dbReference type="NCBI Taxonomy" id="249248"/>
    <lineage>
        <taxon>Eukaryota</taxon>
        <taxon>Metazoa</taxon>
        <taxon>Spiralia</taxon>
        <taxon>Gnathifera</taxon>
        <taxon>Rotifera</taxon>
        <taxon>Eurotatoria</taxon>
        <taxon>Bdelloidea</taxon>
        <taxon>Adinetida</taxon>
        <taxon>Adinetidae</taxon>
        <taxon>Adineta</taxon>
    </lineage>
</organism>
<dbReference type="GO" id="GO:0004222">
    <property type="term" value="F:metalloendopeptidase activity"/>
    <property type="evidence" value="ECO:0007669"/>
    <property type="project" value="UniProtKB-UniRule"/>
</dbReference>
<dbReference type="Gene3D" id="3.40.390.10">
    <property type="entry name" value="Collagenase (Catalytic Domain)"/>
    <property type="match status" value="1"/>
</dbReference>
<dbReference type="AlphaFoldDB" id="A0A815VGR1"/>